<dbReference type="OrthoDB" id="5594178at2759"/>
<dbReference type="InterPro" id="IPR051664">
    <property type="entry name" value="MYND-type_zinc_finger"/>
</dbReference>
<dbReference type="PANTHER" id="PTHR47442">
    <property type="entry name" value="MYND-TYPE ZINC FINGER PROTEIN MUB1"/>
    <property type="match status" value="1"/>
</dbReference>
<dbReference type="SUPFAM" id="SSF144232">
    <property type="entry name" value="HIT/MYND zinc finger-like"/>
    <property type="match status" value="1"/>
</dbReference>
<dbReference type="PROSITE" id="PS50865">
    <property type="entry name" value="ZF_MYND_2"/>
    <property type="match status" value="1"/>
</dbReference>
<dbReference type="GO" id="GO:0007163">
    <property type="term" value="P:establishment or maintenance of cell polarity"/>
    <property type="evidence" value="ECO:0007669"/>
    <property type="project" value="TreeGrafter"/>
</dbReference>
<accession>A0A0W4ZMT2</accession>
<dbReference type="PANTHER" id="PTHR47442:SF1">
    <property type="entry name" value="MYND-TYPE ZINC FINGER PROTEIN MUB1"/>
    <property type="match status" value="1"/>
</dbReference>
<comment type="caution">
    <text evidence="9">The sequence shown here is derived from an EMBL/GenBank/DDBJ whole genome shotgun (WGS) entry which is preliminary data.</text>
</comment>
<sequence>MRESNYCSPSQNKASIGITSAVYDRRALDCTAVLPLVNSLSHLSFLTSTSSRIREILIEDEGLERLVRILKEGGFKSRLDMWKWQLAFQCVVNVGIRGSERVRTRVVEAEMVPVIVSILEGFLERAERDHEMESGGEIRRMGYSFLRPMIGYGMMVEGMGRNGRRRWEMNEGGVNEGVEGGERDSRRRDIREGRLSVVELEESVRESMTRFSSMNEYVRGEFLGEGYELEEGVEIEEGNSGELVSSRERNVFGGGGGGEREGMEGMEEDNGVINEVYGINRVEEGGENGVEMMNERNSEIRRRESVQQAIFFDSRHFFFRNEDNVIFCLQLLAYISKYPQLRSYFQKSHDIPRLRYCNTGEIDEEKVTPINVFALVERFTLRIHPVEVQYWAGVIMRNACRKDESRGGIRQCAYIDCGRWETFNRQFAKCRRCRRTKYCSKQCQSRAWPGHRWWCRERASN</sequence>
<dbReference type="GeneID" id="28935688"/>
<dbReference type="GO" id="GO:0008270">
    <property type="term" value="F:zinc ion binding"/>
    <property type="evidence" value="ECO:0007669"/>
    <property type="project" value="UniProtKB-KW"/>
</dbReference>
<evidence type="ECO:0000256" key="6">
    <source>
        <dbReference type="ARBA" id="ARBA00022833"/>
    </source>
</evidence>
<evidence type="ECO:0000256" key="5">
    <source>
        <dbReference type="ARBA" id="ARBA00022771"/>
    </source>
</evidence>
<dbReference type="RefSeq" id="XP_018226669.1">
    <property type="nucleotide sequence ID" value="XM_018369486.1"/>
</dbReference>
<dbReference type="EMBL" id="LFVZ01000004">
    <property type="protein sequence ID" value="KTW29682.1"/>
    <property type="molecule type" value="Genomic_DNA"/>
</dbReference>
<name>A0A0W4ZMT2_PNEC8</name>
<evidence type="ECO:0000256" key="1">
    <source>
        <dbReference type="ARBA" id="ARBA00004496"/>
    </source>
</evidence>
<dbReference type="VEuPathDB" id="FungiDB:T552_00890"/>
<feature type="domain" description="MYND-type" evidence="8">
    <location>
        <begin position="414"/>
        <end position="455"/>
    </location>
</feature>
<evidence type="ECO:0000313" key="9">
    <source>
        <dbReference type="EMBL" id="KTW29682.1"/>
    </source>
</evidence>
<dbReference type="InterPro" id="IPR016024">
    <property type="entry name" value="ARM-type_fold"/>
</dbReference>
<dbReference type="AlphaFoldDB" id="A0A0W4ZMT2"/>
<dbReference type="Pfam" id="PF01753">
    <property type="entry name" value="zf-MYND"/>
    <property type="match status" value="1"/>
</dbReference>
<keyword evidence="5 7" id="KW-0863">Zinc-finger</keyword>
<evidence type="ECO:0000259" key="8">
    <source>
        <dbReference type="PROSITE" id="PS50865"/>
    </source>
</evidence>
<dbReference type="SUPFAM" id="SSF48371">
    <property type="entry name" value="ARM repeat"/>
    <property type="match status" value="1"/>
</dbReference>
<organism evidence="9 10">
    <name type="scientific">Pneumocystis carinii (strain B80)</name>
    <name type="common">Rat pneumocystis pneumonia agent</name>
    <name type="synonym">Pneumocystis carinii f. sp. carinii</name>
    <dbReference type="NCBI Taxonomy" id="1408658"/>
    <lineage>
        <taxon>Eukaryota</taxon>
        <taxon>Fungi</taxon>
        <taxon>Dikarya</taxon>
        <taxon>Ascomycota</taxon>
        <taxon>Taphrinomycotina</taxon>
        <taxon>Pneumocystomycetes</taxon>
        <taxon>Pneumocystaceae</taxon>
        <taxon>Pneumocystis</taxon>
    </lineage>
</organism>
<dbReference type="Gene3D" id="6.10.140.2220">
    <property type="match status" value="1"/>
</dbReference>
<keyword evidence="6" id="KW-0862">Zinc</keyword>
<proteinExistence type="inferred from homology"/>
<keyword evidence="3" id="KW-0963">Cytoplasm</keyword>
<evidence type="ECO:0000256" key="4">
    <source>
        <dbReference type="ARBA" id="ARBA00022723"/>
    </source>
</evidence>
<comment type="similarity">
    <text evidence="2">Belongs to the MUB1/samB family.</text>
</comment>
<dbReference type="GO" id="GO:1990304">
    <property type="term" value="C:MUB1-RAD6-UBR2 ubiquitin ligase complex"/>
    <property type="evidence" value="ECO:0007669"/>
    <property type="project" value="TreeGrafter"/>
</dbReference>
<reference evidence="10" key="1">
    <citation type="journal article" date="2016" name="Nat. Commun.">
        <title>Genome analysis of three Pneumocystis species reveals adaptation mechanisms to life exclusively in mammalian hosts.</title>
        <authorList>
            <person name="Ma L."/>
            <person name="Chen Z."/>
            <person name="Huang D.W."/>
            <person name="Kutty G."/>
            <person name="Ishihara M."/>
            <person name="Wang H."/>
            <person name="Abouelleil A."/>
            <person name="Bishop L."/>
            <person name="Davey E."/>
            <person name="Deng R."/>
            <person name="Deng X."/>
            <person name="Fan L."/>
            <person name="Fantoni G."/>
            <person name="Fitzgerald M."/>
            <person name="Gogineni E."/>
            <person name="Goldberg J.M."/>
            <person name="Handley G."/>
            <person name="Hu X."/>
            <person name="Huber C."/>
            <person name="Jiao X."/>
            <person name="Jones K."/>
            <person name="Levin J.Z."/>
            <person name="Liu Y."/>
            <person name="Macdonald P."/>
            <person name="Melnikov A."/>
            <person name="Raley C."/>
            <person name="Sassi M."/>
            <person name="Sherman B.T."/>
            <person name="Song X."/>
            <person name="Sykes S."/>
            <person name="Tran B."/>
            <person name="Walsh L."/>
            <person name="Xia Y."/>
            <person name="Yang J."/>
            <person name="Young S."/>
            <person name="Zeng Q."/>
            <person name="Zheng X."/>
            <person name="Stephens R."/>
            <person name="Nusbaum C."/>
            <person name="Birren B.W."/>
            <person name="Azadi P."/>
            <person name="Lempicki R.A."/>
            <person name="Cuomo C.A."/>
            <person name="Kovacs J.A."/>
        </authorList>
    </citation>
    <scope>NUCLEOTIDE SEQUENCE [LARGE SCALE GENOMIC DNA]</scope>
    <source>
        <strain evidence="10">B80</strain>
    </source>
</reference>
<protein>
    <recommendedName>
        <fullName evidence="8">MYND-type domain-containing protein</fullName>
    </recommendedName>
</protein>
<evidence type="ECO:0000256" key="3">
    <source>
        <dbReference type="ARBA" id="ARBA00022490"/>
    </source>
</evidence>
<gene>
    <name evidence="9" type="ORF">T552_00890</name>
</gene>
<evidence type="ECO:0000313" key="10">
    <source>
        <dbReference type="Proteomes" id="UP000054454"/>
    </source>
</evidence>
<dbReference type="GO" id="GO:0006511">
    <property type="term" value="P:ubiquitin-dependent protein catabolic process"/>
    <property type="evidence" value="ECO:0007669"/>
    <property type="project" value="TreeGrafter"/>
</dbReference>
<comment type="subcellular location">
    <subcellularLocation>
        <location evidence="1">Cytoplasm</location>
    </subcellularLocation>
</comment>
<dbReference type="InterPro" id="IPR002893">
    <property type="entry name" value="Znf_MYND"/>
</dbReference>
<keyword evidence="10" id="KW-1185">Reference proteome</keyword>
<dbReference type="GO" id="GO:0005737">
    <property type="term" value="C:cytoplasm"/>
    <property type="evidence" value="ECO:0007669"/>
    <property type="project" value="UniProtKB-SubCell"/>
</dbReference>
<dbReference type="GO" id="GO:1900735">
    <property type="term" value="P:positive regulation of flocculation"/>
    <property type="evidence" value="ECO:0007669"/>
    <property type="project" value="EnsemblFungi"/>
</dbReference>
<evidence type="ECO:0000256" key="2">
    <source>
        <dbReference type="ARBA" id="ARBA00010655"/>
    </source>
</evidence>
<dbReference type="Proteomes" id="UP000054454">
    <property type="component" value="Unassembled WGS sequence"/>
</dbReference>
<keyword evidence="4" id="KW-0479">Metal-binding</keyword>
<evidence type="ECO:0000256" key="7">
    <source>
        <dbReference type="PROSITE-ProRule" id="PRU00134"/>
    </source>
</evidence>